<gene>
    <name evidence="2" type="ORF">O3303_21095</name>
</gene>
<feature type="signal peptide" evidence="1">
    <location>
        <begin position="1"/>
        <end position="18"/>
    </location>
</feature>
<evidence type="ECO:0000313" key="2">
    <source>
        <dbReference type="EMBL" id="WBA44057.1"/>
    </source>
</evidence>
<proteinExistence type="predicted"/>
<keyword evidence="3" id="KW-1185">Reference proteome</keyword>
<organism evidence="2 3">
    <name type="scientific">Hymenobacter canadensis</name>
    <dbReference type="NCBI Taxonomy" id="2999067"/>
    <lineage>
        <taxon>Bacteria</taxon>
        <taxon>Pseudomonadati</taxon>
        <taxon>Bacteroidota</taxon>
        <taxon>Cytophagia</taxon>
        <taxon>Cytophagales</taxon>
        <taxon>Hymenobacteraceae</taxon>
        <taxon>Hymenobacter</taxon>
    </lineage>
</organism>
<name>A0ABY7LUI1_9BACT</name>
<protein>
    <submittedName>
        <fullName evidence="2">Uncharacterized protein</fullName>
    </submittedName>
</protein>
<dbReference type="EMBL" id="CP114768">
    <property type="protein sequence ID" value="WBA44057.1"/>
    <property type="molecule type" value="Genomic_DNA"/>
</dbReference>
<keyword evidence="2" id="KW-0614">Plasmid</keyword>
<reference evidence="2 3" key="1">
    <citation type="submission" date="2022-12" db="EMBL/GenBank/DDBJ databases">
        <title>Hymenobacter canadensis sp. nov. isolated from lake water of the Cambridge Bay, Canada.</title>
        <authorList>
            <person name="Kim W.H."/>
            <person name="Lee Y.M."/>
        </authorList>
    </citation>
    <scope>NUCLEOTIDE SEQUENCE [LARGE SCALE GENOMIC DNA]</scope>
    <source>
        <strain evidence="2 3">PAMC 29467</strain>
        <plasmid evidence="2 3">unnamed1</plasmid>
    </source>
</reference>
<keyword evidence="1" id="KW-0732">Signal</keyword>
<evidence type="ECO:0000313" key="3">
    <source>
        <dbReference type="Proteomes" id="UP001211005"/>
    </source>
</evidence>
<accession>A0ABY7LUI1</accession>
<sequence>MKTTLLPLLLLLPCALFAQQADSTVATVRKPASLTQNTVPEPDSEAIKLKTAAQKTKAVLLKDQTRQSQATAQVAQEIVDGKTTAENTTTTALIGRNKVALTNLDQVISLADAVIDKADAADAAAKKAKADLAKVGKDPSEKEKKKINQPAQDKLQAAKDANEKLSAALIALGAEKKEEAKAAKEFSPFRLWIGTNFDMLEKIKATKLYGNLDFTLPMVDDKREYLLQVGAFQNRSISVDSARRSGTAVDRDFRAPIARDTIQLLRTTYDNKVTTSINNLGFYVTSGIKILSKGNSFKVEGLSSTVKNLNGYLALRAEIVRRQYSTVNKVDVLRQDTIRVPFDGTARFFPLPPDRTFSRVASTFQVGAPFIFVTDNIEMRFAPYVGVVLPKSWTVSGGYLSQRHEPKTHPSPLYCCLQSRSSVSRPDGAAPAG</sequence>
<dbReference type="Proteomes" id="UP001211005">
    <property type="component" value="Plasmid unnamed1"/>
</dbReference>
<geneLocation type="plasmid" evidence="2 3">
    <name>unnamed1</name>
</geneLocation>
<evidence type="ECO:0000256" key="1">
    <source>
        <dbReference type="SAM" id="SignalP"/>
    </source>
</evidence>
<feature type="chain" id="PRO_5046172847" evidence="1">
    <location>
        <begin position="19"/>
        <end position="433"/>
    </location>
</feature>
<dbReference type="RefSeq" id="WP_269562089.1">
    <property type="nucleotide sequence ID" value="NZ_CP114768.1"/>
</dbReference>